<reference evidence="1" key="1">
    <citation type="submission" date="2020-04" db="EMBL/GenBank/DDBJ databases">
        <title>A chromosome-scale assembly and high-density genetic map of the yellow drum (Nibea albiflora) genome.</title>
        <authorList>
            <person name="Xu D."/>
            <person name="Zhang W."/>
            <person name="Chen R."/>
            <person name="Tan P."/>
            <person name="Wang L."/>
            <person name="Song H."/>
            <person name="Tian L."/>
            <person name="Zhu Q."/>
            <person name="Wang B."/>
        </authorList>
    </citation>
    <scope>NUCLEOTIDE SEQUENCE</scope>
    <source>
        <strain evidence="1">ZJHYS-2018</strain>
    </source>
</reference>
<comment type="caution">
    <text evidence="1">The sequence shown here is derived from an EMBL/GenBank/DDBJ whole genome shotgun (WGS) entry which is preliminary data.</text>
</comment>
<organism evidence="1 2">
    <name type="scientific">Nibea albiflora</name>
    <name type="common">Yellow drum</name>
    <name type="synonym">Corvina albiflora</name>
    <dbReference type="NCBI Taxonomy" id="240163"/>
    <lineage>
        <taxon>Eukaryota</taxon>
        <taxon>Metazoa</taxon>
        <taxon>Chordata</taxon>
        <taxon>Craniata</taxon>
        <taxon>Vertebrata</taxon>
        <taxon>Euteleostomi</taxon>
        <taxon>Actinopterygii</taxon>
        <taxon>Neopterygii</taxon>
        <taxon>Teleostei</taxon>
        <taxon>Neoteleostei</taxon>
        <taxon>Acanthomorphata</taxon>
        <taxon>Eupercaria</taxon>
        <taxon>Sciaenidae</taxon>
        <taxon>Nibea</taxon>
    </lineage>
</organism>
<evidence type="ECO:0000313" key="1">
    <source>
        <dbReference type="EMBL" id="KAG8006183.1"/>
    </source>
</evidence>
<protein>
    <submittedName>
        <fullName evidence="1">Uncharacterized protein</fullName>
    </submittedName>
</protein>
<dbReference type="EMBL" id="CM024809">
    <property type="protein sequence ID" value="KAG8006183.1"/>
    <property type="molecule type" value="Genomic_DNA"/>
</dbReference>
<evidence type="ECO:0000313" key="2">
    <source>
        <dbReference type="Proteomes" id="UP000805704"/>
    </source>
</evidence>
<dbReference type="Proteomes" id="UP000805704">
    <property type="component" value="Chromosome 21"/>
</dbReference>
<sequence length="56" mass="6232">MARVGANRRIGTVPGKQREAEKKQSEVEKRMEREKRGGQVKDVIAPKVPGESDDAK</sequence>
<name>A0ACB7EWR7_NIBAL</name>
<keyword evidence="2" id="KW-1185">Reference proteome</keyword>
<accession>A0ACB7EWR7</accession>
<proteinExistence type="predicted"/>
<gene>
    <name evidence="1" type="ORF">GBF38_005374</name>
</gene>